<keyword evidence="7 8" id="KW-0472">Membrane</keyword>
<evidence type="ECO:0000256" key="1">
    <source>
        <dbReference type="ARBA" id="ARBA00004651"/>
    </source>
</evidence>
<comment type="similarity">
    <text evidence="2">Belongs to the CPA3 antiporters (TC 2.A.63) subunit F family.</text>
</comment>
<proteinExistence type="inferred from homology"/>
<dbReference type="KEGG" id="ohi:H8790_09675"/>
<evidence type="ECO:0000256" key="5">
    <source>
        <dbReference type="ARBA" id="ARBA00022692"/>
    </source>
</evidence>
<evidence type="ECO:0000256" key="6">
    <source>
        <dbReference type="ARBA" id="ARBA00022989"/>
    </source>
</evidence>
<keyword evidence="10" id="KW-1185">Reference proteome</keyword>
<comment type="subcellular location">
    <subcellularLocation>
        <location evidence="1">Cell membrane</location>
        <topology evidence="1">Multi-pass membrane protein</topology>
    </subcellularLocation>
</comment>
<reference evidence="9 10" key="1">
    <citation type="submission" date="2020-08" db="EMBL/GenBank/DDBJ databases">
        <authorList>
            <person name="Liu C."/>
            <person name="Sun Q."/>
        </authorList>
    </citation>
    <scope>NUCLEOTIDE SEQUENCE [LARGE SCALE GENOMIC DNA]</scope>
    <source>
        <strain evidence="9 10">NSJ-62</strain>
    </source>
</reference>
<evidence type="ECO:0000256" key="3">
    <source>
        <dbReference type="ARBA" id="ARBA00022448"/>
    </source>
</evidence>
<dbReference type="InterPro" id="IPR007208">
    <property type="entry name" value="MrpF/PhaF-like"/>
</dbReference>
<protein>
    <submittedName>
        <fullName evidence="9">Sodium:proton antiporter</fullName>
    </submittedName>
</protein>
<name>A0A7G9B2F3_9FIRM</name>
<accession>A0A7G9B2F3</accession>
<dbReference type="AlphaFoldDB" id="A0A7G9B2F3"/>
<dbReference type="GO" id="GO:0005886">
    <property type="term" value="C:plasma membrane"/>
    <property type="evidence" value="ECO:0007669"/>
    <property type="project" value="UniProtKB-SubCell"/>
</dbReference>
<keyword evidence="3" id="KW-0813">Transport</keyword>
<evidence type="ECO:0000313" key="10">
    <source>
        <dbReference type="Proteomes" id="UP000515960"/>
    </source>
</evidence>
<dbReference type="RefSeq" id="WP_187332325.1">
    <property type="nucleotide sequence ID" value="NZ_CP060490.1"/>
</dbReference>
<dbReference type="Pfam" id="PF04066">
    <property type="entry name" value="MrpF_PhaF"/>
    <property type="match status" value="1"/>
</dbReference>
<feature type="transmembrane region" description="Helical" evidence="8">
    <location>
        <begin position="35"/>
        <end position="56"/>
    </location>
</feature>
<dbReference type="Proteomes" id="UP000515960">
    <property type="component" value="Chromosome"/>
</dbReference>
<keyword evidence="6 8" id="KW-1133">Transmembrane helix</keyword>
<keyword evidence="4" id="KW-1003">Cell membrane</keyword>
<gene>
    <name evidence="9" type="ORF">H8790_09675</name>
</gene>
<evidence type="ECO:0000256" key="7">
    <source>
        <dbReference type="ARBA" id="ARBA00023136"/>
    </source>
</evidence>
<dbReference type="PANTHER" id="PTHR34702">
    <property type="entry name" value="NA(+)/H(+) ANTIPORTER SUBUNIT F1"/>
    <property type="match status" value="1"/>
</dbReference>
<evidence type="ECO:0000256" key="8">
    <source>
        <dbReference type="SAM" id="Phobius"/>
    </source>
</evidence>
<feature type="transmembrane region" description="Helical" evidence="8">
    <location>
        <begin position="6"/>
        <end position="23"/>
    </location>
</feature>
<sequence length="101" mass="11142">MTRHYILLGSAVAFTLLILAVLIRSILGPRFTDRVVAVNVLNTMVVAVISILSVWLGEDYLVDVALVYALLSFLAVVVLSRLVLSRRNRSGAKFRSKEGKL</sequence>
<dbReference type="EMBL" id="CP060490">
    <property type="protein sequence ID" value="QNL43734.1"/>
    <property type="molecule type" value="Genomic_DNA"/>
</dbReference>
<evidence type="ECO:0000256" key="4">
    <source>
        <dbReference type="ARBA" id="ARBA00022475"/>
    </source>
</evidence>
<dbReference type="PANTHER" id="PTHR34702:SF1">
    <property type="entry name" value="NA(+)_H(+) ANTIPORTER SUBUNIT F"/>
    <property type="match status" value="1"/>
</dbReference>
<evidence type="ECO:0000256" key="2">
    <source>
        <dbReference type="ARBA" id="ARBA00009212"/>
    </source>
</evidence>
<evidence type="ECO:0000313" key="9">
    <source>
        <dbReference type="EMBL" id="QNL43734.1"/>
    </source>
</evidence>
<dbReference type="GO" id="GO:0015385">
    <property type="term" value="F:sodium:proton antiporter activity"/>
    <property type="evidence" value="ECO:0007669"/>
    <property type="project" value="TreeGrafter"/>
</dbReference>
<keyword evidence="5 8" id="KW-0812">Transmembrane</keyword>
<feature type="transmembrane region" description="Helical" evidence="8">
    <location>
        <begin position="62"/>
        <end position="84"/>
    </location>
</feature>
<organism evidence="9 10">
    <name type="scientific">Oscillibacter hominis</name>
    <dbReference type="NCBI Taxonomy" id="2763056"/>
    <lineage>
        <taxon>Bacteria</taxon>
        <taxon>Bacillati</taxon>
        <taxon>Bacillota</taxon>
        <taxon>Clostridia</taxon>
        <taxon>Eubacteriales</taxon>
        <taxon>Oscillospiraceae</taxon>
        <taxon>Oscillibacter</taxon>
    </lineage>
</organism>